<comment type="caution">
    <text evidence="2">The sequence shown here is derived from an EMBL/GenBank/DDBJ whole genome shotgun (WGS) entry which is preliminary data.</text>
</comment>
<evidence type="ECO:0000313" key="3">
    <source>
        <dbReference type="Proteomes" id="UP000075260"/>
    </source>
</evidence>
<keyword evidence="1" id="KW-0732">Signal</keyword>
<dbReference type="AlphaFoldDB" id="A0A150QRK6"/>
<dbReference type="PANTHER" id="PTHR35580:SF1">
    <property type="entry name" value="PHYTASE-LIKE DOMAIN-CONTAINING PROTEIN"/>
    <property type="match status" value="1"/>
</dbReference>
<dbReference type="InterPro" id="IPR052918">
    <property type="entry name" value="Motility_Chemotaxis_Reg"/>
</dbReference>
<evidence type="ECO:0000313" key="2">
    <source>
        <dbReference type="EMBL" id="KYF70584.1"/>
    </source>
</evidence>
<gene>
    <name evidence="2" type="ORF">BE15_37020</name>
</gene>
<dbReference type="PANTHER" id="PTHR35580">
    <property type="entry name" value="CELL SURFACE GLYCOPROTEIN (S-LAYER PROTEIN)-LIKE PROTEIN"/>
    <property type="match status" value="1"/>
</dbReference>
<dbReference type="SUPFAM" id="SSF101898">
    <property type="entry name" value="NHL repeat"/>
    <property type="match status" value="1"/>
</dbReference>
<dbReference type="RefSeq" id="WP_061607549.1">
    <property type="nucleotide sequence ID" value="NZ_JEMA01000387.1"/>
</dbReference>
<evidence type="ECO:0000256" key="1">
    <source>
        <dbReference type="SAM" id="SignalP"/>
    </source>
</evidence>
<protein>
    <submittedName>
        <fullName evidence="2">Nucleotide-binding protein</fullName>
    </submittedName>
</protein>
<dbReference type="EMBL" id="JEMA01000387">
    <property type="protein sequence ID" value="KYF70584.1"/>
    <property type="molecule type" value="Genomic_DNA"/>
</dbReference>
<feature type="signal peptide" evidence="1">
    <location>
        <begin position="1"/>
        <end position="28"/>
    </location>
</feature>
<organism evidence="2 3">
    <name type="scientific">Sorangium cellulosum</name>
    <name type="common">Polyangium cellulosum</name>
    <dbReference type="NCBI Taxonomy" id="56"/>
    <lineage>
        <taxon>Bacteria</taxon>
        <taxon>Pseudomonadati</taxon>
        <taxon>Myxococcota</taxon>
        <taxon>Polyangia</taxon>
        <taxon>Polyangiales</taxon>
        <taxon>Polyangiaceae</taxon>
        <taxon>Sorangium</taxon>
    </lineage>
</organism>
<dbReference type="Gene3D" id="2.80.10.50">
    <property type="match status" value="1"/>
</dbReference>
<proteinExistence type="predicted"/>
<feature type="chain" id="PRO_5007567208" evidence="1">
    <location>
        <begin position="29"/>
        <end position="674"/>
    </location>
</feature>
<dbReference type="Proteomes" id="UP000075260">
    <property type="component" value="Unassembled WGS sequence"/>
</dbReference>
<dbReference type="OrthoDB" id="5522807at2"/>
<accession>A0A150QRK6</accession>
<name>A0A150QRK6_SORCE</name>
<sequence length="674" mass="68091">MATDARERRPARAALRLRRGLWTASALAAPALPLLLAACPGTIEDKERFRPREGGPDDVACADVPTAFAERCGGVSCHGPGEPAAALDLVTLGVDARVAGRPAQSCAGVLADPERPEESVLYVKLTEAPSCGARMPLGAAPYSPAELACVAAWIAELTPVACSGLDCGCPGCVCAPGAQEACYTGPDGTRGVGRCAAGARTCNAEGTSWGPCTGEVLPAFDACDTPDDEDCDGVMPACEDVWSRGFGDPNGQYARSVAFDADGNVLVAGQIEGTVDFGGGPLVATGSGADAFVAKFDRFGTHLWSKRFPGEGNQFAMAIEVDPSGDVVVAGRAFGSVDFGGGELASRGSDDVFVARLDSDGEHLWSRILGGTGADRCDRIAIGPSGDVLVAGGFHGEVDFGAGALESAGMRDAFVLGLDPDDGRTRFAVRAGGPGDDYAHAIAADATGDIVVAGHFSGAIDLGVGRLESAGLSDVFLARLGPSGDPLWSARFGGAEADEAHDVAVHQATGDVVLTGTFASTIDLGGGPLESAGGRDLFVARLSGAGEHLLGRRFGDAEDQLLTDFETGARASVAVDEAGNVLLAGPLFGSADFGGGALTSRGKTDVYLVKLGPSGAHLFSSLFGDAQTQVGLDVAAGSGASALLAGRFYGSISFGQGQLSGAGQGDAFVAKLSL</sequence>
<reference evidence="2 3" key="1">
    <citation type="submission" date="2014-02" db="EMBL/GenBank/DDBJ databases">
        <title>The small core and large imbalanced accessory genome model reveals a collaborative survival strategy of Sorangium cellulosum strains in nature.</title>
        <authorList>
            <person name="Han K."/>
            <person name="Peng R."/>
            <person name="Blom J."/>
            <person name="Li Y.-Z."/>
        </authorList>
    </citation>
    <scope>NUCLEOTIDE SEQUENCE [LARGE SCALE GENOMIC DNA]</scope>
    <source>
        <strain evidence="2 3">So0008-312</strain>
    </source>
</reference>